<feature type="transmembrane region" description="Helical" evidence="2">
    <location>
        <begin position="111"/>
        <end position="136"/>
    </location>
</feature>
<organism evidence="4 5">
    <name type="scientific">Chitinophaga filiformis</name>
    <name type="common">Myxococcus filiformis</name>
    <name type="synonym">Flexibacter filiformis</name>
    <dbReference type="NCBI Taxonomy" id="104663"/>
    <lineage>
        <taxon>Bacteria</taxon>
        <taxon>Pseudomonadati</taxon>
        <taxon>Bacteroidota</taxon>
        <taxon>Chitinophagia</taxon>
        <taxon>Chitinophagales</taxon>
        <taxon>Chitinophagaceae</taxon>
        <taxon>Chitinophaga</taxon>
    </lineage>
</organism>
<name>A0A1G7WMZ6_CHIFI</name>
<keyword evidence="2" id="KW-0812">Transmembrane</keyword>
<dbReference type="STRING" id="104663.SAMN04488121_10676"/>
<dbReference type="InterPro" id="IPR010559">
    <property type="entry name" value="Sig_transdc_His_kin_internal"/>
</dbReference>
<keyword evidence="4" id="KW-0808">Transferase</keyword>
<evidence type="ECO:0000313" key="4">
    <source>
        <dbReference type="EMBL" id="SDG73367.1"/>
    </source>
</evidence>
<dbReference type="AlphaFoldDB" id="A0A1G7WMZ6"/>
<keyword evidence="4" id="KW-0418">Kinase</keyword>
<accession>A0A1G7WMZ6</accession>
<dbReference type="GO" id="GO:0000155">
    <property type="term" value="F:phosphorelay sensor kinase activity"/>
    <property type="evidence" value="ECO:0007669"/>
    <property type="project" value="InterPro"/>
</dbReference>
<dbReference type="RefSeq" id="WP_089835159.1">
    <property type="nucleotide sequence ID" value="NZ_FNBN01000006.1"/>
</dbReference>
<keyword evidence="2" id="KW-0472">Membrane</keyword>
<dbReference type="EMBL" id="FNBN01000006">
    <property type="protein sequence ID" value="SDG73367.1"/>
    <property type="molecule type" value="Genomic_DNA"/>
</dbReference>
<gene>
    <name evidence="4" type="ORF">SAMN04488121_10676</name>
</gene>
<feature type="domain" description="Signal transduction histidine kinase internal region" evidence="3">
    <location>
        <begin position="158"/>
        <end position="234"/>
    </location>
</feature>
<dbReference type="Gene3D" id="3.30.565.10">
    <property type="entry name" value="Histidine kinase-like ATPase, C-terminal domain"/>
    <property type="match status" value="1"/>
</dbReference>
<dbReference type="Pfam" id="PF06580">
    <property type="entry name" value="His_kinase"/>
    <property type="match status" value="1"/>
</dbReference>
<dbReference type="InterPro" id="IPR050640">
    <property type="entry name" value="Bact_2-comp_sensor_kinase"/>
</dbReference>
<feature type="transmembrane region" description="Helical" evidence="2">
    <location>
        <begin position="72"/>
        <end position="91"/>
    </location>
</feature>
<evidence type="ECO:0000256" key="2">
    <source>
        <dbReference type="SAM" id="Phobius"/>
    </source>
</evidence>
<feature type="coiled-coil region" evidence="1">
    <location>
        <begin position="138"/>
        <end position="165"/>
    </location>
</feature>
<dbReference type="InterPro" id="IPR036890">
    <property type="entry name" value="HATPase_C_sf"/>
</dbReference>
<dbReference type="PANTHER" id="PTHR34220:SF7">
    <property type="entry name" value="SENSOR HISTIDINE KINASE YPDA"/>
    <property type="match status" value="1"/>
</dbReference>
<feature type="transmembrane region" description="Helical" evidence="2">
    <location>
        <begin position="12"/>
        <end position="31"/>
    </location>
</feature>
<reference evidence="4 5" key="1">
    <citation type="submission" date="2016-10" db="EMBL/GenBank/DDBJ databases">
        <authorList>
            <person name="de Groot N.N."/>
        </authorList>
    </citation>
    <scope>NUCLEOTIDE SEQUENCE [LARGE SCALE GENOMIC DNA]</scope>
    <source>
        <strain evidence="4 5">DSM 527</strain>
    </source>
</reference>
<evidence type="ECO:0000313" key="5">
    <source>
        <dbReference type="Proteomes" id="UP000199045"/>
    </source>
</evidence>
<dbReference type="Proteomes" id="UP000199045">
    <property type="component" value="Unassembled WGS sequence"/>
</dbReference>
<dbReference type="PANTHER" id="PTHR34220">
    <property type="entry name" value="SENSOR HISTIDINE KINASE YPDA"/>
    <property type="match status" value="1"/>
</dbReference>
<feature type="transmembrane region" description="Helical" evidence="2">
    <location>
        <begin position="37"/>
        <end position="60"/>
    </location>
</feature>
<keyword evidence="2" id="KW-1133">Transmembrane helix</keyword>
<dbReference type="GO" id="GO:0016020">
    <property type="term" value="C:membrane"/>
    <property type="evidence" value="ECO:0007669"/>
    <property type="project" value="InterPro"/>
</dbReference>
<keyword evidence="1" id="KW-0175">Coiled coil</keyword>
<evidence type="ECO:0000256" key="1">
    <source>
        <dbReference type="SAM" id="Coils"/>
    </source>
</evidence>
<protein>
    <submittedName>
        <fullName evidence="4">Histidine kinase</fullName>
    </submittedName>
</protein>
<evidence type="ECO:0000259" key="3">
    <source>
        <dbReference type="Pfam" id="PF06580"/>
    </source>
</evidence>
<dbReference type="OrthoDB" id="9809908at2"/>
<proteinExistence type="predicted"/>
<sequence>MDKNLYIRFIRTALISSPIIALYGITPFYVFNKELSLFILIAGLMMLANVLIFWVTNILIIRYLKAEKKWKGYLLSFAFVITFHLLLITLREMTPKPAFVIEGELTFRSDILLIYPFVSLLAVNTIILIICSSILATQKNKTAEIEIQKLKVSNLEAQKQVLLQQLQPHFLFNTLSVLKSLIKDNPDEAENYSINLSEFLRYSIQVHKNDLVSVEEELKFTNDYIDLQKVRFEGSVIFEVNIPHDVYKMTIPAYALQTLVENAIKHNSFTEKRPLHIKIDYTGDNAILVSNNKMLAKAVETTGTGLKNLNQRYKIIANKEIEITDTEDKFSAKVYLLNSSQI</sequence>